<dbReference type="Proteomes" id="UP000694845">
    <property type="component" value="Unplaced"/>
</dbReference>
<dbReference type="GO" id="GO:0008270">
    <property type="term" value="F:zinc ion binding"/>
    <property type="evidence" value="ECO:0007669"/>
    <property type="project" value="UniProtKB-KW"/>
</dbReference>
<organism evidence="3 4">
    <name type="scientific">Acanthaster planci</name>
    <name type="common">Crown-of-thorns starfish</name>
    <dbReference type="NCBI Taxonomy" id="133434"/>
    <lineage>
        <taxon>Eukaryota</taxon>
        <taxon>Metazoa</taxon>
        <taxon>Echinodermata</taxon>
        <taxon>Eleutherozoa</taxon>
        <taxon>Asterozoa</taxon>
        <taxon>Asteroidea</taxon>
        <taxon>Valvatacea</taxon>
        <taxon>Valvatida</taxon>
        <taxon>Acanthasteridae</taxon>
        <taxon>Acanthaster</taxon>
    </lineage>
</organism>
<dbReference type="Gene3D" id="4.10.830.40">
    <property type="match status" value="1"/>
</dbReference>
<dbReference type="KEGG" id="aplc:110978571"/>
<reference evidence="4" key="1">
    <citation type="submission" date="2025-08" db="UniProtKB">
        <authorList>
            <consortium name="RefSeq"/>
        </authorList>
    </citation>
    <scope>IDENTIFICATION</scope>
</reference>
<gene>
    <name evidence="4" type="primary">LOC110978571</name>
</gene>
<dbReference type="GeneID" id="110978571"/>
<dbReference type="SUPFAM" id="SSF57845">
    <property type="entry name" value="B-box zinc-binding domain"/>
    <property type="match status" value="1"/>
</dbReference>
<evidence type="ECO:0000259" key="2">
    <source>
        <dbReference type="PROSITE" id="PS50119"/>
    </source>
</evidence>
<evidence type="ECO:0000313" key="4">
    <source>
        <dbReference type="RefSeq" id="XP_022089367.1"/>
    </source>
</evidence>
<dbReference type="InterPro" id="IPR000315">
    <property type="entry name" value="Znf_B-box"/>
</dbReference>
<protein>
    <submittedName>
        <fullName evidence="4">Uncharacterized protein LOC110978571</fullName>
    </submittedName>
</protein>
<dbReference type="PANTHER" id="PTHR25462">
    <property type="entry name" value="BONUS, ISOFORM C-RELATED"/>
    <property type="match status" value="1"/>
</dbReference>
<dbReference type="SUPFAM" id="SSF75011">
    <property type="entry name" value="3-carboxy-cis,cis-mucoante lactonizing enzyme"/>
    <property type="match status" value="1"/>
</dbReference>
<evidence type="ECO:0000313" key="3">
    <source>
        <dbReference type="Proteomes" id="UP000694845"/>
    </source>
</evidence>
<name>A0A8B7Y9Y5_ACAPL</name>
<feature type="domain" description="B box-type" evidence="2">
    <location>
        <begin position="13"/>
        <end position="55"/>
    </location>
</feature>
<dbReference type="PROSITE" id="PS50119">
    <property type="entry name" value="ZF_BBOX"/>
    <property type="match status" value="2"/>
</dbReference>
<dbReference type="Gene3D" id="2.120.10.30">
    <property type="entry name" value="TolB, C-terminal domain"/>
    <property type="match status" value="1"/>
</dbReference>
<dbReference type="RefSeq" id="XP_022089367.1">
    <property type="nucleotide sequence ID" value="XM_022233675.1"/>
</dbReference>
<dbReference type="CDD" id="cd19757">
    <property type="entry name" value="Bbox1"/>
    <property type="match status" value="1"/>
</dbReference>
<sequence length="583" mass="64780">MTGSELSRVLCEVCDENGKQQAIYRCQECDNFLCAVCKAAHLSFKVLRHHKIVDLRELLGLSDRAGVALDQPGMKLASLQGDRCEKHPGEVLQFFCQTCQRMICWDCTFVDHPKPEHKCTDLKEAVEHKREELLMLIQSSKQVEAKLNTSLKDLSELGKLIESAAMTAQAEVNRTADHALVISQKRVQGKRERHLQDVVTLRTQRKTTVSDRRDVTQNTLACLRQTQSAAARIVKSGSDQELLASYTPLTASLHQEMTSAEALCGVEIMSDLAKFEFSSYGHNPKQSPLHTVFDTGALGHLRGQWVLQREIGCSDGSSGLRGASSLAVSRWGDLIVAENQRQTVQLFERNGERRFSLTTVENIMKETRVGVDKILGFVRAVAFSRAGHIIICDCSNFVKVFSRQGRYLCAFTTTAPSDNCRGPVWLCCLAVDERNRIYVGDCSRRCVTIHEPNGTRMQLLDCTRPAQLAVAGQYIIVLPADPTDSIKLVDHVGSTKRSLSVPDSLQPWLPASVVCSTENKNIFVVNGHKDGERGIHEFTMEGDYRGCIESNLTQPAGIALSRSQDGEELYVADDTTVKVLRKI</sequence>
<dbReference type="Gene3D" id="3.30.160.60">
    <property type="entry name" value="Classic Zinc Finger"/>
    <property type="match status" value="1"/>
</dbReference>
<proteinExistence type="predicted"/>
<keyword evidence="1" id="KW-0862">Zinc</keyword>
<dbReference type="SMART" id="SM00336">
    <property type="entry name" value="BBOX"/>
    <property type="match status" value="2"/>
</dbReference>
<evidence type="ECO:0000256" key="1">
    <source>
        <dbReference type="PROSITE-ProRule" id="PRU00024"/>
    </source>
</evidence>
<keyword evidence="1" id="KW-0863">Zinc-finger</keyword>
<dbReference type="AlphaFoldDB" id="A0A8B7Y9Y5"/>
<dbReference type="InterPro" id="IPR011042">
    <property type="entry name" value="6-blade_b-propeller_TolB-like"/>
</dbReference>
<dbReference type="PANTHER" id="PTHR25462:SF296">
    <property type="entry name" value="MEIOTIC P26, ISOFORM F"/>
    <property type="match status" value="1"/>
</dbReference>
<keyword evidence="1" id="KW-0479">Metal-binding</keyword>
<dbReference type="InterPro" id="IPR047153">
    <property type="entry name" value="TRIM45/56/19-like"/>
</dbReference>
<accession>A0A8B7Y9Y5</accession>
<feature type="domain" description="B box-type" evidence="2">
    <location>
        <begin position="79"/>
        <end position="122"/>
    </location>
</feature>
<dbReference type="Pfam" id="PF00643">
    <property type="entry name" value="zf-B_box"/>
    <property type="match status" value="1"/>
</dbReference>
<keyword evidence="3" id="KW-1185">Reference proteome</keyword>
<dbReference type="OrthoDB" id="6162575at2759"/>